<keyword evidence="3" id="KW-1185">Reference proteome</keyword>
<keyword evidence="1" id="KW-1133">Transmembrane helix</keyword>
<evidence type="ECO:0000313" key="2">
    <source>
        <dbReference type="EMBL" id="RUS75061.1"/>
    </source>
</evidence>
<feature type="transmembrane region" description="Helical" evidence="1">
    <location>
        <begin position="33"/>
        <end position="58"/>
    </location>
</feature>
<reference evidence="2 3" key="1">
    <citation type="submission" date="2019-01" db="EMBL/GenBank/DDBJ databases">
        <title>A draft genome assembly of the solar-powered sea slug Elysia chlorotica.</title>
        <authorList>
            <person name="Cai H."/>
            <person name="Li Q."/>
            <person name="Fang X."/>
            <person name="Li J."/>
            <person name="Curtis N.E."/>
            <person name="Altenburger A."/>
            <person name="Shibata T."/>
            <person name="Feng M."/>
            <person name="Maeda T."/>
            <person name="Schwartz J.A."/>
            <person name="Shigenobu S."/>
            <person name="Lundholm N."/>
            <person name="Nishiyama T."/>
            <person name="Yang H."/>
            <person name="Hasebe M."/>
            <person name="Li S."/>
            <person name="Pierce S.K."/>
            <person name="Wang J."/>
        </authorList>
    </citation>
    <scope>NUCLEOTIDE SEQUENCE [LARGE SCALE GENOMIC DNA]</scope>
    <source>
        <strain evidence="2">EC2010</strain>
        <tissue evidence="2">Whole organism of an adult</tissue>
    </source>
</reference>
<dbReference type="Proteomes" id="UP000271974">
    <property type="component" value="Unassembled WGS sequence"/>
</dbReference>
<feature type="transmembrane region" description="Helical" evidence="1">
    <location>
        <begin position="70"/>
        <end position="89"/>
    </location>
</feature>
<keyword evidence="1" id="KW-0472">Membrane</keyword>
<gene>
    <name evidence="2" type="ORF">EGW08_017167</name>
</gene>
<protein>
    <submittedName>
        <fullName evidence="2">Uncharacterized protein</fullName>
    </submittedName>
</protein>
<dbReference type="AlphaFoldDB" id="A0A3S1BUB4"/>
<evidence type="ECO:0000313" key="3">
    <source>
        <dbReference type="Proteomes" id="UP000271974"/>
    </source>
</evidence>
<keyword evidence="1" id="KW-0812">Transmembrane</keyword>
<organism evidence="2 3">
    <name type="scientific">Elysia chlorotica</name>
    <name type="common">Eastern emerald elysia</name>
    <name type="synonym">Sea slug</name>
    <dbReference type="NCBI Taxonomy" id="188477"/>
    <lineage>
        <taxon>Eukaryota</taxon>
        <taxon>Metazoa</taxon>
        <taxon>Spiralia</taxon>
        <taxon>Lophotrochozoa</taxon>
        <taxon>Mollusca</taxon>
        <taxon>Gastropoda</taxon>
        <taxon>Heterobranchia</taxon>
        <taxon>Euthyneura</taxon>
        <taxon>Panpulmonata</taxon>
        <taxon>Sacoglossa</taxon>
        <taxon>Placobranchoidea</taxon>
        <taxon>Plakobranchidae</taxon>
        <taxon>Elysia</taxon>
    </lineage>
</organism>
<proteinExistence type="predicted"/>
<sequence>MSAIAVIFTFEEFGRRFDRRQGTSRVLHPRWRYYYCATPQVALPLLCYTLGGATIIVLHPRWRYHYCATSYMALPLLCCTLGGATIIVLHPRWRYHYCATPQVALPLLCYILGGVHGYQPHSAFMATNLTLPSWLPTSQCLHGYQPHSAFMATNLAVWLPTSQCLHGYQPHNAAWQQKTGIPELFHTQLYFEPRKNGVFTSAQQHLIL</sequence>
<evidence type="ECO:0000256" key="1">
    <source>
        <dbReference type="SAM" id="Phobius"/>
    </source>
</evidence>
<accession>A0A3S1BUB4</accession>
<comment type="caution">
    <text evidence="2">The sequence shown here is derived from an EMBL/GenBank/DDBJ whole genome shotgun (WGS) entry which is preliminary data.</text>
</comment>
<dbReference type="EMBL" id="RQTK01000774">
    <property type="protein sequence ID" value="RUS75061.1"/>
    <property type="molecule type" value="Genomic_DNA"/>
</dbReference>
<name>A0A3S1BUB4_ELYCH</name>